<evidence type="ECO:0000256" key="1">
    <source>
        <dbReference type="ARBA" id="ARBA00004672"/>
    </source>
</evidence>
<dbReference type="GO" id="GO:0004639">
    <property type="term" value="F:phosphoribosylaminoimidazolesuccinocarboxamide synthase activity"/>
    <property type="evidence" value="ECO:0007669"/>
    <property type="project" value="UniProtKB-UniRule"/>
</dbReference>
<evidence type="ECO:0000256" key="3">
    <source>
        <dbReference type="ARBA" id="ARBA00022598"/>
    </source>
</evidence>
<reference evidence="11 13" key="1">
    <citation type="journal article" date="2015" name="Microbiology (Mosc.)">
        <title>Genomics of the Weissella cibaria species with an examination of its metabolic traits.</title>
        <authorList>
            <person name="Lynch K.M."/>
            <person name="Lucid A."/>
            <person name="Arendt E.K."/>
            <person name="Sleator R.D."/>
            <person name="Lucey B."/>
            <person name="Coffey A."/>
        </authorList>
    </citation>
    <scope>NUCLEOTIDE SEQUENCE [LARGE SCALE GENOMIC DNA]</scope>
    <source>
        <strain evidence="11 13">AB3b</strain>
    </source>
</reference>
<protein>
    <recommendedName>
        <fullName evidence="8">Phosphoribosylaminoimidazole-succinocarboxamide synthase</fullName>
        <ecNumber evidence="8">6.3.2.6</ecNumber>
    </recommendedName>
    <alternativeName>
        <fullName evidence="8">SAICAR synthetase</fullName>
    </alternativeName>
</protein>
<comment type="pathway">
    <text evidence="1 8">Purine metabolism; IMP biosynthesis via de novo pathway; 5-amino-1-(5-phospho-D-ribosyl)imidazole-4-carboxamide from 5-amino-1-(5-phospho-D-ribosyl)imidazole-4-carboxylate: step 1/2.</text>
</comment>
<evidence type="ECO:0000256" key="7">
    <source>
        <dbReference type="ARBA" id="ARBA00048475"/>
    </source>
</evidence>
<evidence type="ECO:0000256" key="5">
    <source>
        <dbReference type="ARBA" id="ARBA00022755"/>
    </source>
</evidence>
<comment type="catalytic activity">
    <reaction evidence="7 8">
        <text>5-amino-1-(5-phospho-D-ribosyl)imidazole-4-carboxylate + L-aspartate + ATP = (2S)-2-[5-amino-1-(5-phospho-beta-D-ribosyl)imidazole-4-carboxamido]succinate + ADP + phosphate + 2 H(+)</text>
        <dbReference type="Rhea" id="RHEA:22628"/>
        <dbReference type="ChEBI" id="CHEBI:15378"/>
        <dbReference type="ChEBI" id="CHEBI:29991"/>
        <dbReference type="ChEBI" id="CHEBI:30616"/>
        <dbReference type="ChEBI" id="CHEBI:43474"/>
        <dbReference type="ChEBI" id="CHEBI:58443"/>
        <dbReference type="ChEBI" id="CHEBI:77657"/>
        <dbReference type="ChEBI" id="CHEBI:456216"/>
        <dbReference type="EC" id="6.3.2.6"/>
    </reaction>
</comment>
<evidence type="ECO:0000256" key="8">
    <source>
        <dbReference type="HAMAP-Rule" id="MF_00137"/>
    </source>
</evidence>
<evidence type="ECO:0000313" key="10">
    <source>
        <dbReference type="EMBL" id="AWF96140.1"/>
    </source>
</evidence>
<dbReference type="PANTHER" id="PTHR43599">
    <property type="entry name" value="MULTIFUNCTIONAL PROTEIN ADE2"/>
    <property type="match status" value="1"/>
</dbReference>
<evidence type="ECO:0000313" key="11">
    <source>
        <dbReference type="EMBL" id="KIU23020.1"/>
    </source>
</evidence>
<dbReference type="EMBL" id="VNHC01000002">
    <property type="protein sequence ID" value="TVV27866.1"/>
    <property type="molecule type" value="Genomic_DNA"/>
</dbReference>
<proteinExistence type="inferred from homology"/>
<comment type="similarity">
    <text evidence="2 8">Belongs to the SAICAR synthetase family.</text>
</comment>
<reference evidence="10 14" key="2">
    <citation type="submission" date="2017-04" db="EMBL/GenBank/DDBJ databases">
        <title>Weissella cibaria strain m2 complete genome.</title>
        <authorList>
            <person name="Pan Q."/>
            <person name="Tan M."/>
            <person name="Yao F."/>
            <person name="Su S."/>
        </authorList>
    </citation>
    <scope>NUCLEOTIDE SEQUENCE [LARGE SCALE GENOMIC DNA]</scope>
    <source>
        <strain evidence="10 14">M2</strain>
    </source>
</reference>
<dbReference type="EC" id="6.3.2.6" evidence="8"/>
<dbReference type="PROSITE" id="PS01058">
    <property type="entry name" value="SAICAR_SYNTHETASE_2"/>
    <property type="match status" value="1"/>
</dbReference>
<evidence type="ECO:0000256" key="6">
    <source>
        <dbReference type="ARBA" id="ARBA00022840"/>
    </source>
</evidence>
<dbReference type="InterPro" id="IPR050089">
    <property type="entry name" value="SAICAR_synthetase"/>
</dbReference>
<dbReference type="Gene3D" id="3.30.200.20">
    <property type="entry name" value="Phosphorylase Kinase, domain 1"/>
    <property type="match status" value="1"/>
</dbReference>
<dbReference type="Pfam" id="PF01259">
    <property type="entry name" value="SAICAR_synt"/>
    <property type="match status" value="1"/>
</dbReference>
<dbReference type="GO" id="GO:0006189">
    <property type="term" value="P:'de novo' IMP biosynthetic process"/>
    <property type="evidence" value="ECO:0007669"/>
    <property type="project" value="UniProtKB-UniRule"/>
</dbReference>
<dbReference type="GO" id="GO:0009236">
    <property type="term" value="P:cobalamin biosynthetic process"/>
    <property type="evidence" value="ECO:0007669"/>
    <property type="project" value="InterPro"/>
</dbReference>
<dbReference type="InterPro" id="IPR018236">
    <property type="entry name" value="SAICAR_synthetase_CS"/>
</dbReference>
<keyword evidence="3 8" id="KW-0436">Ligase</keyword>
<evidence type="ECO:0000259" key="9">
    <source>
        <dbReference type="Pfam" id="PF01259"/>
    </source>
</evidence>
<evidence type="ECO:0000313" key="12">
    <source>
        <dbReference type="EMBL" id="TVV27866.1"/>
    </source>
</evidence>
<keyword evidence="4 8" id="KW-0547">Nucleotide-binding</keyword>
<accession>A0A0D1LSN2</accession>
<name>A0A0D1LSN2_9LACO</name>
<evidence type="ECO:0000313" key="13">
    <source>
        <dbReference type="Proteomes" id="UP000032289"/>
    </source>
</evidence>
<dbReference type="Gene3D" id="3.30.470.20">
    <property type="entry name" value="ATP-grasp fold, B domain"/>
    <property type="match status" value="1"/>
</dbReference>
<reference evidence="12 15" key="3">
    <citation type="submission" date="2019-07" db="EMBL/GenBank/DDBJ databases">
        <title>Genome sequence of Weissella cibaria GK1.</title>
        <authorList>
            <person name="Choi H.-J."/>
        </authorList>
    </citation>
    <scope>NUCLEOTIDE SEQUENCE [LARGE SCALE GENOMIC DNA]</scope>
    <source>
        <strain evidence="12 15">GK1</strain>
    </source>
</reference>
<dbReference type="PATRIC" id="fig|137591.24.peg.1591"/>
<gene>
    <name evidence="8 11" type="primary">purC</name>
    <name evidence="11" type="ORF">ab3b_01626</name>
    <name evidence="10" type="ORF">B6254_1758</name>
    <name evidence="12" type="ORF">FO435_08210</name>
</gene>
<dbReference type="HAMAP" id="MF_00137">
    <property type="entry name" value="SAICAR_synth"/>
    <property type="match status" value="1"/>
</dbReference>
<dbReference type="PANTHER" id="PTHR43599:SF3">
    <property type="entry name" value="SI:DKEY-6E2.2"/>
    <property type="match status" value="1"/>
</dbReference>
<feature type="domain" description="SAICAR synthetase/ADE2 N-terminal" evidence="9">
    <location>
        <begin position="9"/>
        <end position="234"/>
    </location>
</feature>
<evidence type="ECO:0000256" key="4">
    <source>
        <dbReference type="ARBA" id="ARBA00022741"/>
    </source>
</evidence>
<sequence>MTIEQGALLTTGKAKAVYATDDPNVLWLHSLDQATALNGKQKAEISDKGRLTTQISQQLFRFLKAQGIVTHFQQAVGERDVLVTALDMLPIEVVIRNYAAGHFATRYAVPMLTPLSPTVQEYYFKNDALDDPPLNQSQIFALDLATPSQLTQIEAVAQTVNRQLRQLFEAVGITLIDFKLEFGLDATGALTLGDELSPDNMRLIDQATGQSLDKDVFRQGTGDLRDGYTTVLHRLTTYLGE</sequence>
<dbReference type="UniPathway" id="UPA00074">
    <property type="reaction ID" value="UER00131"/>
</dbReference>
<dbReference type="Proteomes" id="UP000032289">
    <property type="component" value="Unassembled WGS sequence"/>
</dbReference>
<organism evidence="11 13">
    <name type="scientific">Weissella cibaria</name>
    <dbReference type="NCBI Taxonomy" id="137591"/>
    <lineage>
        <taxon>Bacteria</taxon>
        <taxon>Bacillati</taxon>
        <taxon>Bacillota</taxon>
        <taxon>Bacilli</taxon>
        <taxon>Lactobacillales</taxon>
        <taxon>Lactobacillaceae</taxon>
        <taxon>Weissella</taxon>
    </lineage>
</organism>
<evidence type="ECO:0000256" key="2">
    <source>
        <dbReference type="ARBA" id="ARBA00010190"/>
    </source>
</evidence>
<dbReference type="InterPro" id="IPR033934">
    <property type="entry name" value="SAICAR_synt_PurC"/>
</dbReference>
<dbReference type="Proteomes" id="UP000244870">
    <property type="component" value="Chromosome"/>
</dbReference>
<keyword evidence="6 8" id="KW-0067">ATP-binding</keyword>
<dbReference type="RefSeq" id="WP_080774035.1">
    <property type="nucleotide sequence ID" value="NZ_CP020928.1"/>
</dbReference>
<dbReference type="GO" id="GO:0005524">
    <property type="term" value="F:ATP binding"/>
    <property type="evidence" value="ECO:0007669"/>
    <property type="project" value="UniProtKB-KW"/>
</dbReference>
<dbReference type="CDD" id="cd01415">
    <property type="entry name" value="SAICAR_synt_PurC"/>
    <property type="match status" value="1"/>
</dbReference>
<evidence type="ECO:0000313" key="14">
    <source>
        <dbReference type="Proteomes" id="UP000244870"/>
    </source>
</evidence>
<keyword evidence="5 8" id="KW-0658">Purine biosynthesis</keyword>
<dbReference type="EMBL" id="CP020928">
    <property type="protein sequence ID" value="AWF96140.1"/>
    <property type="molecule type" value="Genomic_DNA"/>
</dbReference>
<dbReference type="SUPFAM" id="SSF56104">
    <property type="entry name" value="SAICAR synthase-like"/>
    <property type="match status" value="1"/>
</dbReference>
<dbReference type="EMBL" id="JWHT01000037">
    <property type="protein sequence ID" value="KIU23020.1"/>
    <property type="molecule type" value="Genomic_DNA"/>
</dbReference>
<dbReference type="AlphaFoldDB" id="A0A0D1LSN2"/>
<evidence type="ECO:0000313" key="15">
    <source>
        <dbReference type="Proteomes" id="UP000320012"/>
    </source>
</evidence>
<dbReference type="InterPro" id="IPR028923">
    <property type="entry name" value="SAICAR_synt/ADE2_N"/>
</dbReference>
<dbReference type="Proteomes" id="UP000320012">
    <property type="component" value="Unassembled WGS sequence"/>
</dbReference>